<organism evidence="2 3">
    <name type="scientific">Cudoniella acicularis</name>
    <dbReference type="NCBI Taxonomy" id="354080"/>
    <lineage>
        <taxon>Eukaryota</taxon>
        <taxon>Fungi</taxon>
        <taxon>Dikarya</taxon>
        <taxon>Ascomycota</taxon>
        <taxon>Pezizomycotina</taxon>
        <taxon>Leotiomycetes</taxon>
        <taxon>Helotiales</taxon>
        <taxon>Tricladiaceae</taxon>
        <taxon>Cudoniella</taxon>
    </lineage>
</organism>
<feature type="compositionally biased region" description="Acidic residues" evidence="1">
    <location>
        <begin position="650"/>
        <end position="661"/>
    </location>
</feature>
<evidence type="ECO:0000256" key="1">
    <source>
        <dbReference type="SAM" id="MobiDB-lite"/>
    </source>
</evidence>
<feature type="compositionally biased region" description="Polar residues" evidence="1">
    <location>
        <begin position="378"/>
        <end position="387"/>
    </location>
</feature>
<dbReference type="AlphaFoldDB" id="A0A8H4VRH0"/>
<evidence type="ECO:0000313" key="2">
    <source>
        <dbReference type="EMBL" id="KAF4620156.1"/>
    </source>
</evidence>
<dbReference type="OrthoDB" id="5412996at2759"/>
<dbReference type="SUPFAM" id="SSF56112">
    <property type="entry name" value="Protein kinase-like (PK-like)"/>
    <property type="match status" value="1"/>
</dbReference>
<accession>A0A8H4VRH0</accession>
<feature type="compositionally biased region" description="Low complexity" evidence="1">
    <location>
        <begin position="639"/>
        <end position="649"/>
    </location>
</feature>
<comment type="caution">
    <text evidence="2">The sequence shown here is derived from an EMBL/GenBank/DDBJ whole genome shotgun (WGS) entry which is preliminary data.</text>
</comment>
<dbReference type="InterPro" id="IPR051678">
    <property type="entry name" value="AGP_Transferase"/>
</dbReference>
<feature type="region of interest" description="Disordered" evidence="1">
    <location>
        <begin position="600"/>
        <end position="685"/>
    </location>
</feature>
<evidence type="ECO:0000313" key="3">
    <source>
        <dbReference type="Proteomes" id="UP000566819"/>
    </source>
</evidence>
<dbReference type="PANTHER" id="PTHR21310">
    <property type="entry name" value="AMINOGLYCOSIDE PHOSPHOTRANSFERASE-RELATED-RELATED"/>
    <property type="match status" value="1"/>
</dbReference>
<feature type="compositionally biased region" description="Polar residues" evidence="1">
    <location>
        <begin position="497"/>
        <end position="515"/>
    </location>
</feature>
<dbReference type="Gene3D" id="3.30.200.20">
    <property type="entry name" value="Phosphorylase Kinase, domain 1"/>
    <property type="match status" value="1"/>
</dbReference>
<dbReference type="EMBL" id="JAAMPI010002001">
    <property type="protein sequence ID" value="KAF4620156.1"/>
    <property type="molecule type" value="Genomic_DNA"/>
</dbReference>
<feature type="compositionally biased region" description="Acidic residues" evidence="1">
    <location>
        <begin position="337"/>
        <end position="357"/>
    </location>
</feature>
<feature type="region of interest" description="Disordered" evidence="1">
    <location>
        <begin position="149"/>
        <end position="169"/>
    </location>
</feature>
<reference evidence="2 3" key="1">
    <citation type="submission" date="2020-03" db="EMBL/GenBank/DDBJ databases">
        <title>Draft Genome Sequence of Cudoniella acicularis.</title>
        <authorList>
            <person name="Buettner E."/>
            <person name="Kellner H."/>
        </authorList>
    </citation>
    <scope>NUCLEOTIDE SEQUENCE [LARGE SCALE GENOMIC DNA]</scope>
    <source>
        <strain evidence="2 3">DSM 108380</strain>
    </source>
</reference>
<feature type="compositionally biased region" description="Basic residues" evidence="1">
    <location>
        <begin position="455"/>
        <end position="468"/>
    </location>
</feature>
<protein>
    <recommendedName>
        <fullName evidence="4">Aminoglycoside phosphotransferase domain-containing protein</fullName>
    </recommendedName>
</protein>
<dbReference type="Proteomes" id="UP000566819">
    <property type="component" value="Unassembled WGS sequence"/>
</dbReference>
<sequence>MSASYWPSYELDSIQTLSQSASSSHHHRLALLRTLETKTPWTRPPLIAAQQPVAEMSHDDAAWLLPRCAPGAAIDNALGASCLRTGGEGNIRSHAPPPRTTILAPSCSAFHGLADDREMILRSADRGAQRSGGNGYGWHIPHIMSSGASLSTPRPAAAAAADGGDYRPGIRDDPIVLLGDGNLSASEAEANNVSLRAESVTAPGARLFDSLETAIDSTTPAPPRSSDRWHDIDDFPEPAPHLRLPEQGALTPDSLPPHTPSSRPSSEPLHDSISTDSKATSASSSPPPRHCRASPETQLSQEGCLHTGRGVADEHELVDHALDTLLIDKGARKQQEAEQEQEQEKDEGNSEDEDEGPQQEMNIMAPVVTAERAGGSPRPTNRRQSLPNLDPSPEPSYNEAGSRCDSGCDDELNSSDSARDDEKEPRPAKRKQPSSSHDGPARKKRRRPLQQSPPRQRRPLSKPHRQYPKSHSPLNQRSRVATSLSAEGRLPSPAPSMPQSIDTTMPLNDSSLSRSSRATLPTLTEITFRPHSAHCYSFTAVVRDGCDGRGVSLAQVVRLIASTGHVGKIDDFTIKPIEQHSYLLSGFSWHTSSRLSSSGTALSTTAEAGRDHVDATRPGPQHSRAVDARALASRRYEPSSSNDDGGLSDSDSDVSTDDDGCSSEAEKQGGLSFSPTAFESAPRTEPQLAAHVINAKQDWEVRKIIGKEDIDGVLPPEHSLGHVWMIRTAVTLSSLHPNSSTSFDTLTQPSHQSAQYYCEMTVFDEIAETDGDNEWKAWLEKVFASRDEIVTFVASRREGGKVGEFVRYLKGSFNLSICIRFGDGGQNAIIRFPKPGHTATTLRDEKVVNEARFMKYLSQNTTIPLPRVSSWGLTEESPQQLGPFIIMDYIDGTRLSTVLKQPTEDDQEDVVLNPDIDNTTLDIVYDQIADYMIQFSELDFAGIGAISEDPASNIWSVTGRPLTYNMNELATVSGYPIDKFPTAQFASANEYFQNLANEHLIHLRTQRNLADNPEDAQRQFIARHRFKQLISQYCIEDAGPFKPFCDDLQPSNMLVDPKTLQITAVLDFEFTNTMPAQFAYDPPWWLLLLGPDMWLERRTMEEFLARYEPRMEQFLRALERVEAKSGSRGKQPSGPRLSTRMRDSWGTGRFWFDYGIRKSFDVDAVYWAALHDASAGVDLLDDEARAEMESIKQMKMEQLKAYKEECAARFSKGGSE</sequence>
<feature type="compositionally biased region" description="Polar residues" evidence="1">
    <location>
        <begin position="472"/>
        <end position="485"/>
    </location>
</feature>
<dbReference type="InterPro" id="IPR011009">
    <property type="entry name" value="Kinase-like_dom_sf"/>
</dbReference>
<feature type="region of interest" description="Disordered" evidence="1">
    <location>
        <begin position="328"/>
        <end position="515"/>
    </location>
</feature>
<keyword evidence="3" id="KW-1185">Reference proteome</keyword>
<feature type="region of interest" description="Disordered" evidence="1">
    <location>
        <begin position="213"/>
        <end position="301"/>
    </location>
</feature>
<gene>
    <name evidence="2" type="ORF">G7Y89_g14667</name>
</gene>
<evidence type="ECO:0008006" key="4">
    <source>
        <dbReference type="Google" id="ProtNLM"/>
    </source>
</evidence>
<dbReference type="PANTHER" id="PTHR21310:SF37">
    <property type="entry name" value="AMINOGLYCOSIDE PHOSPHOTRANSFERASE DOMAIN-CONTAINING PROTEIN"/>
    <property type="match status" value="1"/>
</dbReference>
<feature type="compositionally biased region" description="Low complexity" evidence="1">
    <location>
        <begin position="271"/>
        <end position="284"/>
    </location>
</feature>
<name>A0A8H4VRH0_9HELO</name>
<proteinExistence type="predicted"/>
<feature type="compositionally biased region" description="Basic and acidic residues" evidence="1">
    <location>
        <begin position="417"/>
        <end position="427"/>
    </location>
</feature>